<organism evidence="8 9">
    <name type="scientific">Talaromyces amestolkiae</name>
    <dbReference type="NCBI Taxonomy" id="1196081"/>
    <lineage>
        <taxon>Eukaryota</taxon>
        <taxon>Fungi</taxon>
        <taxon>Dikarya</taxon>
        <taxon>Ascomycota</taxon>
        <taxon>Pezizomycotina</taxon>
        <taxon>Eurotiomycetes</taxon>
        <taxon>Eurotiomycetidae</taxon>
        <taxon>Eurotiales</taxon>
        <taxon>Trichocomaceae</taxon>
        <taxon>Talaromyces</taxon>
        <taxon>Talaromyces sect. Talaromyces</taxon>
    </lineage>
</organism>
<evidence type="ECO:0000313" key="9">
    <source>
        <dbReference type="Proteomes" id="UP000249363"/>
    </source>
</evidence>
<evidence type="ECO:0000256" key="3">
    <source>
        <dbReference type="ARBA" id="ARBA00022989"/>
    </source>
</evidence>
<dbReference type="GeneID" id="63794147"/>
<dbReference type="GO" id="GO:0016020">
    <property type="term" value="C:membrane"/>
    <property type="evidence" value="ECO:0007669"/>
    <property type="project" value="UniProtKB-SubCell"/>
</dbReference>
<protein>
    <recommendedName>
        <fullName evidence="7">Rhodopsin domain-containing protein</fullName>
    </recommendedName>
</protein>
<dbReference type="Proteomes" id="UP000249363">
    <property type="component" value="Unassembled WGS sequence"/>
</dbReference>
<comment type="similarity">
    <text evidence="5">Belongs to the SAT4 family.</text>
</comment>
<gene>
    <name evidence="8" type="ORF">BHQ10_004931</name>
</gene>
<dbReference type="EMBL" id="MIKG01000008">
    <property type="protein sequence ID" value="RAO68919.1"/>
    <property type="molecule type" value="Genomic_DNA"/>
</dbReference>
<keyword evidence="3 6" id="KW-1133">Transmembrane helix</keyword>
<sequence length="291" mass="32419">MVVLRETGRLTVRLTIAMSALAILAVVVRLIARNKVKLTFNLDDVFILLGLLFFLGVEARIYTSGGTLDESQMNLNELINLFKYIYALESFVTTSITAIKISILLMYRRIFPIAEFQRYALVVGVLAAWQLDLLMDGQATCLTYGHFIIGYEISNMLLDIAILMLPIRVLRTLQLSMTKKVVVGAIFILGGFIVVVCIIRTVYLSNATLENPVALYNGLNWTSVELAVAVLCACIPTYGPLLPTQRAVRALSSWGSHNKSRAGNRMFKSFGYERQSDNNELEHLSEPSTQA</sequence>
<evidence type="ECO:0000313" key="8">
    <source>
        <dbReference type="EMBL" id="RAO68919.1"/>
    </source>
</evidence>
<reference evidence="8 9" key="1">
    <citation type="journal article" date="2017" name="Biotechnol. Biofuels">
        <title>Differential beta-glucosidase expression as a function of carbon source availability in Talaromyces amestolkiae: a genomic and proteomic approach.</title>
        <authorList>
            <person name="de Eugenio L.I."/>
            <person name="Mendez-Liter J.A."/>
            <person name="Nieto-Dominguez M."/>
            <person name="Alonso L."/>
            <person name="Gil-Munoz J."/>
            <person name="Barriuso J."/>
            <person name="Prieto A."/>
            <person name="Martinez M.J."/>
        </authorList>
    </citation>
    <scope>NUCLEOTIDE SEQUENCE [LARGE SCALE GENOMIC DNA]</scope>
    <source>
        <strain evidence="8 9">CIB</strain>
    </source>
</reference>
<dbReference type="AlphaFoldDB" id="A0A364KZE8"/>
<dbReference type="Pfam" id="PF20684">
    <property type="entry name" value="Fung_rhodopsin"/>
    <property type="match status" value="2"/>
</dbReference>
<dbReference type="RefSeq" id="XP_040733435.1">
    <property type="nucleotide sequence ID" value="XM_040877351.1"/>
</dbReference>
<evidence type="ECO:0000256" key="6">
    <source>
        <dbReference type="SAM" id="Phobius"/>
    </source>
</evidence>
<feature type="domain" description="Rhodopsin" evidence="7">
    <location>
        <begin position="137"/>
        <end position="242"/>
    </location>
</feature>
<comment type="subcellular location">
    <subcellularLocation>
        <location evidence="1">Membrane</location>
        <topology evidence="1">Multi-pass membrane protein</topology>
    </subcellularLocation>
</comment>
<proteinExistence type="inferred from homology"/>
<keyword evidence="9" id="KW-1185">Reference proteome</keyword>
<evidence type="ECO:0000256" key="5">
    <source>
        <dbReference type="ARBA" id="ARBA00038359"/>
    </source>
</evidence>
<dbReference type="InterPro" id="IPR052337">
    <property type="entry name" value="SAT4-like"/>
</dbReference>
<keyword evidence="4 6" id="KW-0472">Membrane</keyword>
<feature type="transmembrane region" description="Helical" evidence="6">
    <location>
        <begin position="223"/>
        <end position="242"/>
    </location>
</feature>
<dbReference type="OrthoDB" id="10017208at2759"/>
<keyword evidence="2 6" id="KW-0812">Transmembrane</keyword>
<evidence type="ECO:0000256" key="2">
    <source>
        <dbReference type="ARBA" id="ARBA00022692"/>
    </source>
</evidence>
<evidence type="ECO:0000256" key="4">
    <source>
        <dbReference type="ARBA" id="ARBA00023136"/>
    </source>
</evidence>
<dbReference type="PANTHER" id="PTHR33048:SF47">
    <property type="entry name" value="INTEGRAL MEMBRANE PROTEIN-RELATED"/>
    <property type="match status" value="1"/>
</dbReference>
<feature type="transmembrane region" description="Helical" evidence="6">
    <location>
        <begin position="84"/>
        <end position="107"/>
    </location>
</feature>
<dbReference type="InterPro" id="IPR049326">
    <property type="entry name" value="Rhodopsin_dom_fungi"/>
</dbReference>
<name>A0A364KZE8_TALAM</name>
<comment type="caution">
    <text evidence="8">The sequence shown here is derived from an EMBL/GenBank/DDBJ whole genome shotgun (WGS) entry which is preliminary data.</text>
</comment>
<feature type="transmembrane region" description="Helical" evidence="6">
    <location>
        <begin position="181"/>
        <end position="203"/>
    </location>
</feature>
<feature type="domain" description="Rhodopsin" evidence="7">
    <location>
        <begin position="28"/>
        <end position="126"/>
    </location>
</feature>
<evidence type="ECO:0000256" key="1">
    <source>
        <dbReference type="ARBA" id="ARBA00004141"/>
    </source>
</evidence>
<feature type="transmembrane region" description="Helical" evidence="6">
    <location>
        <begin position="119"/>
        <end position="135"/>
    </location>
</feature>
<dbReference type="PANTHER" id="PTHR33048">
    <property type="entry name" value="PTH11-LIKE INTEGRAL MEMBRANE PROTEIN (AFU_ORTHOLOGUE AFUA_5G11245)"/>
    <property type="match status" value="1"/>
</dbReference>
<feature type="transmembrane region" description="Helical" evidence="6">
    <location>
        <begin position="44"/>
        <end position="64"/>
    </location>
</feature>
<accession>A0A364KZE8</accession>
<evidence type="ECO:0000259" key="7">
    <source>
        <dbReference type="Pfam" id="PF20684"/>
    </source>
</evidence>
<feature type="transmembrane region" description="Helical" evidence="6">
    <location>
        <begin position="147"/>
        <end position="169"/>
    </location>
</feature>
<feature type="transmembrane region" description="Helical" evidence="6">
    <location>
        <begin position="12"/>
        <end position="32"/>
    </location>
</feature>